<keyword evidence="11" id="KW-1185">Reference proteome</keyword>
<dbReference type="PROSITE" id="PS50929">
    <property type="entry name" value="ABC_TM1F"/>
    <property type="match status" value="1"/>
</dbReference>
<comment type="subcellular location">
    <subcellularLocation>
        <location evidence="1">Membrane</location>
        <topology evidence="1">Multi-pass membrane protein</topology>
    </subcellularLocation>
</comment>
<dbReference type="Pfam" id="PF00005">
    <property type="entry name" value="ABC_tran"/>
    <property type="match status" value="2"/>
</dbReference>
<evidence type="ECO:0000259" key="9">
    <source>
        <dbReference type="PROSITE" id="PS50929"/>
    </source>
</evidence>
<evidence type="ECO:0000256" key="4">
    <source>
        <dbReference type="ARBA" id="ARBA00022741"/>
    </source>
</evidence>
<evidence type="ECO:0000256" key="6">
    <source>
        <dbReference type="ARBA" id="ARBA00022989"/>
    </source>
</evidence>
<feature type="domain" description="ABC transporter" evidence="8">
    <location>
        <begin position="34"/>
        <end position="269"/>
    </location>
</feature>
<sequence length="547" mass="59726">MANFDRLQNFLKQPSARDPRHISQFRKANEAASIEGVSINFPSARDSVLRDVSLHLVRGEIVICAGAVGSGKSTLATAVLGGIAPVTGSISVCSQEVAYCAQDPWLSRATIREAIIGQREFQDKEWYTTVIEACGLLPDFATFVDGDLTVIDNNGMNLSGGQKQRIASGIVTIRAFGWQSKFEQENIKFLDISQKPSYLLLCLQCWLKVTLDSIMAIFAVILIVVTVLQRDTTSGSDLGLALNLIILANTTLLKLVQSWTSLETSLGTISRLKSVQDAVPIEDSVGSIPAKTDLHWPSRGCLKVDNISVAYSDRSADALSHLSIAVNPGQKIIVAGRTGSGKSTMMFSLLQMLQPRLGTIQIDDVDIGHLHPRIVRSQGIIAVPQDGFMIPTATLRFNLDPYHTCSNEDILRSLQRVGIWDQIDSRTDPSPRSEKVRNADLQTLLDLPMSRFLPFSAGQAQLFALGRMLLRIRSAVPRKPVVILDEASSSMDPQTESVLANILRHDLCDHTVVMIAHRVEGIISAMRPGVDAIATLQDGKLKNLSLL</sequence>
<organism evidence="10 11">
    <name type="scientific">Penicillium subrubescens</name>
    <dbReference type="NCBI Taxonomy" id="1316194"/>
    <lineage>
        <taxon>Eukaryota</taxon>
        <taxon>Fungi</taxon>
        <taxon>Dikarya</taxon>
        <taxon>Ascomycota</taxon>
        <taxon>Pezizomycotina</taxon>
        <taxon>Eurotiomycetes</taxon>
        <taxon>Eurotiomycetidae</taxon>
        <taxon>Eurotiales</taxon>
        <taxon>Aspergillaceae</taxon>
        <taxon>Penicillium</taxon>
    </lineage>
</organism>
<dbReference type="GO" id="GO:0140359">
    <property type="term" value="F:ABC-type transporter activity"/>
    <property type="evidence" value="ECO:0007669"/>
    <property type="project" value="InterPro"/>
</dbReference>
<dbReference type="AlphaFoldDB" id="A0A1Q5UMZ5"/>
<feature type="domain" description="ABC transporter" evidence="8">
    <location>
        <begin position="302"/>
        <end position="547"/>
    </location>
</feature>
<dbReference type="Proteomes" id="UP000186955">
    <property type="component" value="Unassembled WGS sequence"/>
</dbReference>
<dbReference type="InterPro" id="IPR011527">
    <property type="entry name" value="ABC1_TM_dom"/>
</dbReference>
<keyword evidence="2" id="KW-0813">Transport</keyword>
<keyword evidence="7" id="KW-0472">Membrane</keyword>
<dbReference type="STRING" id="1316194.A0A1Q5UMZ5"/>
<name>A0A1Q5UMZ5_9EURO</name>
<keyword evidence="6" id="KW-1133">Transmembrane helix</keyword>
<evidence type="ECO:0000256" key="1">
    <source>
        <dbReference type="ARBA" id="ARBA00004141"/>
    </source>
</evidence>
<dbReference type="InterPro" id="IPR017871">
    <property type="entry name" value="ABC_transporter-like_CS"/>
</dbReference>
<dbReference type="GO" id="GO:0005524">
    <property type="term" value="F:ATP binding"/>
    <property type="evidence" value="ECO:0007669"/>
    <property type="project" value="UniProtKB-KW"/>
</dbReference>
<evidence type="ECO:0000313" key="10">
    <source>
        <dbReference type="EMBL" id="OKP13842.1"/>
    </source>
</evidence>
<reference evidence="10 11" key="1">
    <citation type="submission" date="2016-10" db="EMBL/GenBank/DDBJ databases">
        <title>Genome sequence of the ascomycete fungus Penicillium subrubescens.</title>
        <authorList>
            <person name="De Vries R.P."/>
            <person name="Peng M."/>
            <person name="Dilokpimol A."/>
            <person name="Hilden K."/>
            <person name="Makela M.R."/>
            <person name="Grigoriev I."/>
            <person name="Riley R."/>
            <person name="Granchi Z."/>
        </authorList>
    </citation>
    <scope>NUCLEOTIDE SEQUENCE [LARGE SCALE GENOMIC DNA]</scope>
    <source>
        <strain evidence="10 11">CBS 132785</strain>
    </source>
</reference>
<dbReference type="PANTHER" id="PTHR24223:SF345">
    <property type="entry name" value="ABC MULTIDRUG TRANSPORTER (EUROFUNG)"/>
    <property type="match status" value="1"/>
</dbReference>
<keyword evidence="5" id="KW-0067">ATP-binding</keyword>
<dbReference type="InterPro" id="IPR003439">
    <property type="entry name" value="ABC_transporter-like_ATP-bd"/>
</dbReference>
<evidence type="ECO:0000313" key="11">
    <source>
        <dbReference type="Proteomes" id="UP000186955"/>
    </source>
</evidence>
<dbReference type="PROSITE" id="PS00211">
    <property type="entry name" value="ABC_TRANSPORTER_1"/>
    <property type="match status" value="1"/>
</dbReference>
<evidence type="ECO:0000256" key="5">
    <source>
        <dbReference type="ARBA" id="ARBA00022840"/>
    </source>
</evidence>
<accession>A0A1Q5UMZ5</accession>
<gene>
    <name evidence="10" type="ORF">PENSUB_417</name>
</gene>
<dbReference type="EMBL" id="MNBE01000123">
    <property type="protein sequence ID" value="OKP13842.1"/>
    <property type="molecule type" value="Genomic_DNA"/>
</dbReference>
<evidence type="ECO:0000256" key="3">
    <source>
        <dbReference type="ARBA" id="ARBA00022692"/>
    </source>
</evidence>
<dbReference type="SUPFAM" id="SSF90123">
    <property type="entry name" value="ABC transporter transmembrane region"/>
    <property type="match status" value="1"/>
</dbReference>
<keyword evidence="4" id="KW-0547">Nucleotide-binding</keyword>
<dbReference type="PANTHER" id="PTHR24223">
    <property type="entry name" value="ATP-BINDING CASSETTE SUB-FAMILY C"/>
    <property type="match status" value="1"/>
</dbReference>
<dbReference type="GO" id="GO:0016887">
    <property type="term" value="F:ATP hydrolysis activity"/>
    <property type="evidence" value="ECO:0007669"/>
    <property type="project" value="InterPro"/>
</dbReference>
<dbReference type="PROSITE" id="PS50893">
    <property type="entry name" value="ABC_TRANSPORTER_2"/>
    <property type="match status" value="2"/>
</dbReference>
<evidence type="ECO:0000256" key="7">
    <source>
        <dbReference type="ARBA" id="ARBA00023136"/>
    </source>
</evidence>
<keyword evidence="3" id="KW-0812">Transmembrane</keyword>
<evidence type="ECO:0000259" key="8">
    <source>
        <dbReference type="PROSITE" id="PS50893"/>
    </source>
</evidence>
<feature type="domain" description="ABC transmembrane type-1" evidence="9">
    <location>
        <begin position="164"/>
        <end position="264"/>
    </location>
</feature>
<dbReference type="GO" id="GO:0016020">
    <property type="term" value="C:membrane"/>
    <property type="evidence" value="ECO:0007669"/>
    <property type="project" value="UniProtKB-SubCell"/>
</dbReference>
<evidence type="ECO:0000256" key="2">
    <source>
        <dbReference type="ARBA" id="ARBA00022448"/>
    </source>
</evidence>
<dbReference type="InterPro" id="IPR003593">
    <property type="entry name" value="AAA+_ATPase"/>
</dbReference>
<dbReference type="SMART" id="SM00382">
    <property type="entry name" value="AAA"/>
    <property type="match status" value="2"/>
</dbReference>
<dbReference type="InterPro" id="IPR027417">
    <property type="entry name" value="P-loop_NTPase"/>
</dbReference>
<dbReference type="SUPFAM" id="SSF52540">
    <property type="entry name" value="P-loop containing nucleoside triphosphate hydrolases"/>
    <property type="match status" value="2"/>
</dbReference>
<proteinExistence type="predicted"/>
<dbReference type="InterPro" id="IPR036640">
    <property type="entry name" value="ABC1_TM_sf"/>
</dbReference>
<dbReference type="InterPro" id="IPR050173">
    <property type="entry name" value="ABC_transporter_C-like"/>
</dbReference>
<dbReference type="Gene3D" id="3.40.50.300">
    <property type="entry name" value="P-loop containing nucleotide triphosphate hydrolases"/>
    <property type="match status" value="2"/>
</dbReference>
<protein>
    <submittedName>
        <fullName evidence="10">ABC transporter C family member 13</fullName>
    </submittedName>
</protein>
<comment type="caution">
    <text evidence="10">The sequence shown here is derived from an EMBL/GenBank/DDBJ whole genome shotgun (WGS) entry which is preliminary data.</text>
</comment>